<dbReference type="Pfam" id="PF08022">
    <property type="entry name" value="FAD_binding_8"/>
    <property type="match status" value="1"/>
</dbReference>
<gene>
    <name evidence="10" type="ORF">EJ05DRAFT_473728</name>
</gene>
<feature type="transmembrane region" description="Helical" evidence="8">
    <location>
        <begin position="74"/>
        <end position="96"/>
    </location>
</feature>
<reference evidence="10" key="1">
    <citation type="journal article" date="2020" name="Stud. Mycol.">
        <title>101 Dothideomycetes genomes: a test case for predicting lifestyles and emergence of pathogens.</title>
        <authorList>
            <person name="Haridas S."/>
            <person name="Albert R."/>
            <person name="Binder M."/>
            <person name="Bloem J."/>
            <person name="Labutti K."/>
            <person name="Salamov A."/>
            <person name="Andreopoulos B."/>
            <person name="Baker S."/>
            <person name="Barry K."/>
            <person name="Bills G."/>
            <person name="Bluhm B."/>
            <person name="Cannon C."/>
            <person name="Castanera R."/>
            <person name="Culley D."/>
            <person name="Daum C."/>
            <person name="Ezra D."/>
            <person name="Gonzalez J."/>
            <person name="Henrissat B."/>
            <person name="Kuo A."/>
            <person name="Liang C."/>
            <person name="Lipzen A."/>
            <person name="Lutzoni F."/>
            <person name="Magnuson J."/>
            <person name="Mondo S."/>
            <person name="Nolan M."/>
            <person name="Ohm R."/>
            <person name="Pangilinan J."/>
            <person name="Park H.-J."/>
            <person name="Ramirez L."/>
            <person name="Alfaro M."/>
            <person name="Sun H."/>
            <person name="Tritt A."/>
            <person name="Yoshinaga Y."/>
            <person name="Zwiers L.-H."/>
            <person name="Turgeon B."/>
            <person name="Goodwin S."/>
            <person name="Spatafora J."/>
            <person name="Crous P."/>
            <person name="Grigoriev I."/>
        </authorList>
    </citation>
    <scope>NUCLEOTIDE SEQUENCE</scope>
    <source>
        <strain evidence="10">CBS 121739</strain>
    </source>
</reference>
<evidence type="ECO:0000256" key="2">
    <source>
        <dbReference type="ARBA" id="ARBA00022448"/>
    </source>
</evidence>
<feature type="transmembrane region" description="Helical" evidence="8">
    <location>
        <begin position="211"/>
        <end position="229"/>
    </location>
</feature>
<evidence type="ECO:0000259" key="9">
    <source>
        <dbReference type="PROSITE" id="PS51384"/>
    </source>
</evidence>
<dbReference type="EMBL" id="ML996567">
    <property type="protein sequence ID" value="KAF2761185.1"/>
    <property type="molecule type" value="Genomic_DNA"/>
</dbReference>
<dbReference type="Pfam" id="PF01794">
    <property type="entry name" value="Ferric_reduct"/>
    <property type="match status" value="1"/>
</dbReference>
<accession>A0A6A6WF68</accession>
<dbReference type="AlphaFoldDB" id="A0A6A6WF68"/>
<keyword evidence="11" id="KW-1185">Reference proteome</keyword>
<dbReference type="GeneID" id="54484507"/>
<keyword evidence="4 8" id="KW-1133">Transmembrane helix</keyword>
<dbReference type="GO" id="GO:0015677">
    <property type="term" value="P:copper ion import"/>
    <property type="evidence" value="ECO:0007669"/>
    <property type="project" value="TreeGrafter"/>
</dbReference>
<dbReference type="PANTHER" id="PTHR32361:SF9">
    <property type="entry name" value="FERRIC REDUCTASE TRANSMEMBRANE COMPONENT 3-RELATED"/>
    <property type="match status" value="1"/>
</dbReference>
<dbReference type="GO" id="GO:0006826">
    <property type="term" value="P:iron ion transport"/>
    <property type="evidence" value="ECO:0007669"/>
    <property type="project" value="TreeGrafter"/>
</dbReference>
<dbReference type="PROSITE" id="PS51384">
    <property type="entry name" value="FAD_FR"/>
    <property type="match status" value="1"/>
</dbReference>
<dbReference type="Proteomes" id="UP000799437">
    <property type="component" value="Unassembled WGS sequence"/>
</dbReference>
<dbReference type="GO" id="GO:0005886">
    <property type="term" value="C:plasma membrane"/>
    <property type="evidence" value="ECO:0007669"/>
    <property type="project" value="TreeGrafter"/>
</dbReference>
<evidence type="ECO:0000313" key="10">
    <source>
        <dbReference type="EMBL" id="KAF2761185.1"/>
    </source>
</evidence>
<dbReference type="InterPro" id="IPR039261">
    <property type="entry name" value="FNR_nucleotide-bd"/>
</dbReference>
<feature type="domain" description="FAD-binding FR-type" evidence="9">
    <location>
        <begin position="226"/>
        <end position="356"/>
    </location>
</feature>
<proteinExistence type="predicted"/>
<organism evidence="10 11">
    <name type="scientific">Pseudovirgaria hyperparasitica</name>
    <dbReference type="NCBI Taxonomy" id="470096"/>
    <lineage>
        <taxon>Eukaryota</taxon>
        <taxon>Fungi</taxon>
        <taxon>Dikarya</taxon>
        <taxon>Ascomycota</taxon>
        <taxon>Pezizomycotina</taxon>
        <taxon>Dothideomycetes</taxon>
        <taxon>Dothideomycetes incertae sedis</taxon>
        <taxon>Acrospermales</taxon>
        <taxon>Acrospermaceae</taxon>
        <taxon>Pseudovirgaria</taxon>
    </lineage>
</organism>
<evidence type="ECO:0000256" key="6">
    <source>
        <dbReference type="ARBA" id="ARBA00023136"/>
    </source>
</evidence>
<keyword evidence="2" id="KW-0813">Transport</keyword>
<feature type="transmembrane region" description="Helical" evidence="8">
    <location>
        <begin position="154"/>
        <end position="173"/>
    </location>
</feature>
<evidence type="ECO:0000256" key="7">
    <source>
        <dbReference type="ARBA" id="ARBA00023180"/>
    </source>
</evidence>
<dbReference type="CDD" id="cd06186">
    <property type="entry name" value="NOX_Duox_like_FAD_NADP"/>
    <property type="match status" value="1"/>
</dbReference>
<dbReference type="RefSeq" id="XP_033603636.1">
    <property type="nucleotide sequence ID" value="XM_033743453.1"/>
</dbReference>
<dbReference type="GO" id="GO:0006879">
    <property type="term" value="P:intracellular iron ion homeostasis"/>
    <property type="evidence" value="ECO:0007669"/>
    <property type="project" value="TreeGrafter"/>
</dbReference>
<sequence length="506" mass="56559">MDSHDNERKPLLGISATKKPRIKNKIKAWAMYQPANIPYFDKVLPSNLTSLAIILFLAINIFYAVYRIPFRLDLFFVFADRLGLIFVANLPFLYLFGAKNQPIRWLTGISYESLNIWHRRLGELMCLTALLHFLGMIIVWYIDLRPEGFTLLRFISTNLVILGLGAFISYETLYVTSLSSFRQRWYELFLASHIVFQALALLFAYFHFPTAQIYVLASVLIFLTDRILFRLTLKRTTITASLTILPDVHTLLISANWHLPPTTPFLHANISHGWAPTDHVFVTIPALSRSAALQAHPFTIFSAAPTSTSTTASSHAWLTLLVRARAGFSASLLAYARTHSSVRMRVDGPYGSPHALDVLESADSAILVVGGSGIAVAYPLLYALLHPRHCDAENVLALSGSNGENRRRRVRLLWVVHSEKHAEWLPKEKMEELVAWGLEVAVPAATERAGRPDVVGIVGHWVAQEDGRTGVVVSGPDGMNRDVRNACAGMVGMGRDVRVCVEKFGW</sequence>
<dbReference type="OrthoDB" id="17725at2759"/>
<keyword evidence="3 8" id="KW-0812">Transmembrane</keyword>
<evidence type="ECO:0000256" key="4">
    <source>
        <dbReference type="ARBA" id="ARBA00022989"/>
    </source>
</evidence>
<protein>
    <recommendedName>
        <fullName evidence="9">FAD-binding FR-type domain-containing protein</fullName>
    </recommendedName>
</protein>
<dbReference type="GO" id="GO:0000293">
    <property type="term" value="F:ferric-chelate reductase activity"/>
    <property type="evidence" value="ECO:0007669"/>
    <property type="project" value="TreeGrafter"/>
</dbReference>
<dbReference type="SFLD" id="SFLDS00052">
    <property type="entry name" value="Ferric_Reductase_Domain"/>
    <property type="match status" value="1"/>
</dbReference>
<dbReference type="SUPFAM" id="SSF52343">
    <property type="entry name" value="Ferredoxin reductase-like, C-terminal NADP-linked domain"/>
    <property type="match status" value="1"/>
</dbReference>
<dbReference type="SFLD" id="SFLDG01168">
    <property type="entry name" value="Ferric_reductase_subgroup_(FRE"/>
    <property type="match status" value="1"/>
</dbReference>
<feature type="transmembrane region" description="Helical" evidence="8">
    <location>
        <begin position="124"/>
        <end position="142"/>
    </location>
</feature>
<evidence type="ECO:0000313" key="11">
    <source>
        <dbReference type="Proteomes" id="UP000799437"/>
    </source>
</evidence>
<evidence type="ECO:0000256" key="3">
    <source>
        <dbReference type="ARBA" id="ARBA00022692"/>
    </source>
</evidence>
<feature type="transmembrane region" description="Helical" evidence="8">
    <location>
        <begin position="48"/>
        <end position="68"/>
    </location>
</feature>
<keyword evidence="6 8" id="KW-0472">Membrane</keyword>
<evidence type="ECO:0000256" key="1">
    <source>
        <dbReference type="ARBA" id="ARBA00004141"/>
    </source>
</evidence>
<keyword evidence="5" id="KW-0406">Ion transport</keyword>
<keyword evidence="7" id="KW-0325">Glycoprotein</keyword>
<dbReference type="InterPro" id="IPR017927">
    <property type="entry name" value="FAD-bd_FR_type"/>
</dbReference>
<name>A0A6A6WF68_9PEZI</name>
<dbReference type="Gene3D" id="3.40.50.80">
    <property type="entry name" value="Nucleotide-binding domain of ferredoxin-NADP reductase (FNR) module"/>
    <property type="match status" value="2"/>
</dbReference>
<dbReference type="InterPro" id="IPR013112">
    <property type="entry name" value="FAD-bd_8"/>
</dbReference>
<dbReference type="InterPro" id="IPR013130">
    <property type="entry name" value="Fe3_Rdtase_TM_dom"/>
</dbReference>
<evidence type="ECO:0000256" key="8">
    <source>
        <dbReference type="SAM" id="Phobius"/>
    </source>
</evidence>
<dbReference type="InterPro" id="IPR051410">
    <property type="entry name" value="Ferric/Cupric_Reductase"/>
</dbReference>
<comment type="subcellular location">
    <subcellularLocation>
        <location evidence="1">Membrane</location>
        <topology evidence="1">Multi-pass membrane protein</topology>
    </subcellularLocation>
</comment>
<evidence type="ECO:0000256" key="5">
    <source>
        <dbReference type="ARBA" id="ARBA00023065"/>
    </source>
</evidence>
<dbReference type="PANTHER" id="PTHR32361">
    <property type="entry name" value="FERRIC/CUPRIC REDUCTASE TRANSMEMBRANE COMPONENT"/>
    <property type="match status" value="1"/>
</dbReference>